<dbReference type="Proteomes" id="UP001238603">
    <property type="component" value="Unassembled WGS sequence"/>
</dbReference>
<protein>
    <submittedName>
        <fullName evidence="2">DUF3667 domain-containing protein</fullName>
    </submittedName>
</protein>
<feature type="transmembrane region" description="Helical" evidence="1">
    <location>
        <begin position="193"/>
        <end position="210"/>
    </location>
</feature>
<name>A0ABT7LCU1_9BURK</name>
<feature type="transmembrane region" description="Helical" evidence="1">
    <location>
        <begin position="165"/>
        <end position="187"/>
    </location>
</feature>
<keyword evidence="3" id="KW-1185">Reference proteome</keyword>
<feature type="transmembrane region" description="Helical" evidence="1">
    <location>
        <begin position="135"/>
        <end position="153"/>
    </location>
</feature>
<dbReference type="Pfam" id="PF12412">
    <property type="entry name" value="DUF3667"/>
    <property type="match status" value="1"/>
</dbReference>
<accession>A0ABT7LCU1</accession>
<feature type="transmembrane region" description="Helical" evidence="1">
    <location>
        <begin position="51"/>
        <end position="68"/>
    </location>
</feature>
<dbReference type="InterPro" id="IPR022134">
    <property type="entry name" value="DUF3667"/>
</dbReference>
<dbReference type="EMBL" id="JASVDS010000001">
    <property type="protein sequence ID" value="MDL5030680.1"/>
    <property type="molecule type" value="Genomic_DNA"/>
</dbReference>
<organism evidence="2 3">
    <name type="scientific">Roseateles subflavus</name>
    <dbReference type="NCBI Taxonomy" id="3053353"/>
    <lineage>
        <taxon>Bacteria</taxon>
        <taxon>Pseudomonadati</taxon>
        <taxon>Pseudomonadota</taxon>
        <taxon>Betaproteobacteria</taxon>
        <taxon>Burkholderiales</taxon>
        <taxon>Sphaerotilaceae</taxon>
        <taxon>Roseateles</taxon>
    </lineage>
</organism>
<proteinExistence type="predicted"/>
<gene>
    <name evidence="2" type="ORF">QRD43_02075</name>
</gene>
<keyword evidence="1" id="KW-1133">Transmembrane helix</keyword>
<comment type="caution">
    <text evidence="2">The sequence shown here is derived from an EMBL/GenBank/DDBJ whole genome shotgun (WGS) entry which is preliminary data.</text>
</comment>
<feature type="transmembrane region" description="Helical" evidence="1">
    <location>
        <begin position="222"/>
        <end position="242"/>
    </location>
</feature>
<evidence type="ECO:0000256" key="1">
    <source>
        <dbReference type="SAM" id="Phobius"/>
    </source>
</evidence>
<sequence>MPTLADFAKEFGGQLLASEGALWRTLRGLFRPGYLTLAYLAGQRRRYLTPLRLFLSICIVCAALVQWVRPEKLPGEQDLLSGALIKLGAVDGAFVCENLPAERCAYWQRRWTADPDLLHDLKRTQTSYKQVMRQLVFMAMAPTMAVLLQLAYWHRRQPFGVHMVTALHIHCALLPLLTAHVMISRWLPVMTPWSGGLTAVMVVSSIAMSLRRVYGGSRWANALRMLAVAIAYVAGAVFWAGLGSTWTVRQTLM</sequence>
<keyword evidence="1" id="KW-0812">Transmembrane</keyword>
<keyword evidence="1" id="KW-0472">Membrane</keyword>
<dbReference type="RefSeq" id="WP_285980812.1">
    <property type="nucleotide sequence ID" value="NZ_JASVDS010000001.1"/>
</dbReference>
<evidence type="ECO:0000313" key="2">
    <source>
        <dbReference type="EMBL" id="MDL5030680.1"/>
    </source>
</evidence>
<evidence type="ECO:0000313" key="3">
    <source>
        <dbReference type="Proteomes" id="UP001238603"/>
    </source>
</evidence>
<reference evidence="2 3" key="1">
    <citation type="submission" date="2023-06" db="EMBL/GenBank/DDBJ databases">
        <title>Pelomonas sp. APW6 16S ribosomal RNA gene genome sequencing and assembly.</title>
        <authorList>
            <person name="Woo H."/>
        </authorList>
    </citation>
    <scope>NUCLEOTIDE SEQUENCE [LARGE SCALE GENOMIC DNA]</scope>
    <source>
        <strain evidence="2 3">APW6</strain>
    </source>
</reference>